<evidence type="ECO:0000256" key="1">
    <source>
        <dbReference type="ARBA" id="ARBA00001946"/>
    </source>
</evidence>
<dbReference type="InterPro" id="IPR015797">
    <property type="entry name" value="NUDIX_hydrolase-like_dom_sf"/>
</dbReference>
<dbReference type="RefSeq" id="WP_336589028.1">
    <property type="nucleotide sequence ID" value="NZ_JBBAXC010000031.1"/>
</dbReference>
<name>A0ABU8HKB5_9BACI</name>
<comment type="caution">
    <text evidence="4">The sequence shown here is derived from an EMBL/GenBank/DDBJ whole genome shotgun (WGS) entry which is preliminary data.</text>
</comment>
<sequence length="175" mass="20507">MNFNKVIEFPINNHYSGIKLREAVRGIIISNNRILLVHSNRGDYKFPGGGVEENESHSAALVREIREETGYSNCIVKEKVGMVIERNMDDYENNKLFQMTSHYYLCELTTREKMTQQLDEYESILDFKPRWVSLEEALRQNESLLSQVEKISWLKRETFVLNELNNTRNIGISNE</sequence>
<feature type="domain" description="Nudix hydrolase" evidence="3">
    <location>
        <begin position="19"/>
        <end position="161"/>
    </location>
</feature>
<accession>A0ABU8HKB5</accession>
<organism evidence="4 5">
    <name type="scientific">Bacillus spongiae</name>
    <dbReference type="NCBI Taxonomy" id="2683610"/>
    <lineage>
        <taxon>Bacteria</taxon>
        <taxon>Bacillati</taxon>
        <taxon>Bacillota</taxon>
        <taxon>Bacilli</taxon>
        <taxon>Bacillales</taxon>
        <taxon>Bacillaceae</taxon>
        <taxon>Bacillus</taxon>
    </lineage>
</organism>
<proteinExistence type="predicted"/>
<protein>
    <submittedName>
        <fullName evidence="4">NUDIX domain-containing protein</fullName>
    </submittedName>
</protein>
<comment type="cofactor">
    <cofactor evidence="1">
        <name>Mg(2+)</name>
        <dbReference type="ChEBI" id="CHEBI:18420"/>
    </cofactor>
</comment>
<dbReference type="PROSITE" id="PS00893">
    <property type="entry name" value="NUDIX_BOX"/>
    <property type="match status" value="1"/>
</dbReference>
<gene>
    <name evidence="4" type="ORF">WAK64_21405</name>
</gene>
<dbReference type="PANTHER" id="PTHR43046">
    <property type="entry name" value="GDP-MANNOSE MANNOSYL HYDROLASE"/>
    <property type="match status" value="1"/>
</dbReference>
<evidence type="ECO:0000313" key="5">
    <source>
        <dbReference type="Proteomes" id="UP001312865"/>
    </source>
</evidence>
<dbReference type="Proteomes" id="UP001312865">
    <property type="component" value="Unassembled WGS sequence"/>
</dbReference>
<reference evidence="4 5" key="1">
    <citation type="journal article" date="2018" name="J. Microbiol.">
        <title>Bacillus spongiae sp. nov., isolated from sponge of Jeju Island.</title>
        <authorList>
            <person name="Lee G.E."/>
            <person name="Im W.T."/>
            <person name="Park J.S."/>
        </authorList>
    </citation>
    <scope>NUCLEOTIDE SEQUENCE [LARGE SCALE GENOMIC DNA]</scope>
    <source>
        <strain evidence="4 5">135PIL107-10</strain>
    </source>
</reference>
<dbReference type="SUPFAM" id="SSF55811">
    <property type="entry name" value="Nudix"/>
    <property type="match status" value="1"/>
</dbReference>
<dbReference type="EMBL" id="JBBAXC010000031">
    <property type="protein sequence ID" value="MEI5909584.1"/>
    <property type="molecule type" value="Genomic_DNA"/>
</dbReference>
<dbReference type="Pfam" id="PF00293">
    <property type="entry name" value="NUDIX"/>
    <property type="match status" value="1"/>
</dbReference>
<dbReference type="PANTHER" id="PTHR43046:SF15">
    <property type="entry name" value="MUTT_NUDIX FAMILY PROTEIN"/>
    <property type="match status" value="1"/>
</dbReference>
<dbReference type="PROSITE" id="PS51462">
    <property type="entry name" value="NUDIX"/>
    <property type="match status" value="1"/>
</dbReference>
<dbReference type="InterPro" id="IPR020084">
    <property type="entry name" value="NUDIX_hydrolase_CS"/>
</dbReference>
<dbReference type="Gene3D" id="3.90.79.10">
    <property type="entry name" value="Nucleoside Triphosphate Pyrophosphohydrolase"/>
    <property type="match status" value="1"/>
</dbReference>
<evidence type="ECO:0000259" key="3">
    <source>
        <dbReference type="PROSITE" id="PS51462"/>
    </source>
</evidence>
<keyword evidence="5" id="KW-1185">Reference proteome</keyword>
<dbReference type="CDD" id="cd02883">
    <property type="entry name" value="NUDIX_Hydrolase"/>
    <property type="match status" value="1"/>
</dbReference>
<dbReference type="InterPro" id="IPR000086">
    <property type="entry name" value="NUDIX_hydrolase_dom"/>
</dbReference>
<keyword evidence="2" id="KW-0378">Hydrolase</keyword>
<evidence type="ECO:0000256" key="2">
    <source>
        <dbReference type="ARBA" id="ARBA00022801"/>
    </source>
</evidence>
<evidence type="ECO:0000313" key="4">
    <source>
        <dbReference type="EMBL" id="MEI5909584.1"/>
    </source>
</evidence>